<dbReference type="Gramene" id="TuG1812G0300004321.01.T01">
    <property type="protein sequence ID" value="TuG1812G0300004321.01.T01.cds442501"/>
    <property type="gene ID" value="TuG1812G0300004321.01"/>
</dbReference>
<reference evidence="1" key="3">
    <citation type="submission" date="2022-06" db="UniProtKB">
        <authorList>
            <consortium name="EnsemblPlants"/>
        </authorList>
    </citation>
    <scope>IDENTIFICATION</scope>
</reference>
<evidence type="ECO:0000313" key="1">
    <source>
        <dbReference type="EnsemblPlants" id="TuG1812G0300004321.01.T01.cds442501"/>
    </source>
</evidence>
<dbReference type="AlphaFoldDB" id="A0A8R7PWX7"/>
<protein>
    <submittedName>
        <fullName evidence="1">Uncharacterized protein</fullName>
    </submittedName>
</protein>
<reference evidence="1" key="2">
    <citation type="submission" date="2018-03" db="EMBL/GenBank/DDBJ databases">
        <title>The Triticum urartu genome reveals the dynamic nature of wheat genome evolution.</title>
        <authorList>
            <person name="Ling H."/>
            <person name="Ma B."/>
            <person name="Shi X."/>
            <person name="Liu H."/>
            <person name="Dong L."/>
            <person name="Sun H."/>
            <person name="Cao Y."/>
            <person name="Gao Q."/>
            <person name="Zheng S."/>
            <person name="Li Y."/>
            <person name="Yu Y."/>
            <person name="Du H."/>
            <person name="Qi M."/>
            <person name="Li Y."/>
            <person name="Yu H."/>
            <person name="Cui Y."/>
            <person name="Wang N."/>
            <person name="Chen C."/>
            <person name="Wu H."/>
            <person name="Zhao Y."/>
            <person name="Zhang J."/>
            <person name="Li Y."/>
            <person name="Zhou W."/>
            <person name="Zhang B."/>
            <person name="Hu W."/>
            <person name="Eijk M."/>
            <person name="Tang J."/>
            <person name="Witsenboer H."/>
            <person name="Zhao S."/>
            <person name="Li Z."/>
            <person name="Zhang A."/>
            <person name="Wang D."/>
            <person name="Liang C."/>
        </authorList>
    </citation>
    <scope>NUCLEOTIDE SEQUENCE [LARGE SCALE GENOMIC DNA]</scope>
    <source>
        <strain evidence="1">cv. G1812</strain>
    </source>
</reference>
<sequence length="80" mass="9067">MQNRNTSSSLNCMFKTPLTNDKLLMLSLKLRQHIGSRFLAVLRCHKSSPSLKFSESTDLLCYPDSVQPKHLLGITCLRAM</sequence>
<proteinExistence type="predicted"/>
<organism evidence="1 2">
    <name type="scientific">Triticum urartu</name>
    <name type="common">Red wild einkorn</name>
    <name type="synonym">Crithodium urartu</name>
    <dbReference type="NCBI Taxonomy" id="4572"/>
    <lineage>
        <taxon>Eukaryota</taxon>
        <taxon>Viridiplantae</taxon>
        <taxon>Streptophyta</taxon>
        <taxon>Embryophyta</taxon>
        <taxon>Tracheophyta</taxon>
        <taxon>Spermatophyta</taxon>
        <taxon>Magnoliopsida</taxon>
        <taxon>Liliopsida</taxon>
        <taxon>Poales</taxon>
        <taxon>Poaceae</taxon>
        <taxon>BOP clade</taxon>
        <taxon>Pooideae</taxon>
        <taxon>Triticodae</taxon>
        <taxon>Triticeae</taxon>
        <taxon>Triticinae</taxon>
        <taxon>Triticum</taxon>
    </lineage>
</organism>
<accession>A0A8R7PWX7</accession>
<keyword evidence="2" id="KW-1185">Reference proteome</keyword>
<reference evidence="2" key="1">
    <citation type="journal article" date="2013" name="Nature">
        <title>Draft genome of the wheat A-genome progenitor Triticum urartu.</title>
        <authorList>
            <person name="Ling H.Q."/>
            <person name="Zhao S."/>
            <person name="Liu D."/>
            <person name="Wang J."/>
            <person name="Sun H."/>
            <person name="Zhang C."/>
            <person name="Fan H."/>
            <person name="Li D."/>
            <person name="Dong L."/>
            <person name="Tao Y."/>
            <person name="Gao C."/>
            <person name="Wu H."/>
            <person name="Li Y."/>
            <person name="Cui Y."/>
            <person name="Guo X."/>
            <person name="Zheng S."/>
            <person name="Wang B."/>
            <person name="Yu K."/>
            <person name="Liang Q."/>
            <person name="Yang W."/>
            <person name="Lou X."/>
            <person name="Chen J."/>
            <person name="Feng M."/>
            <person name="Jian J."/>
            <person name="Zhang X."/>
            <person name="Luo G."/>
            <person name="Jiang Y."/>
            <person name="Liu J."/>
            <person name="Wang Z."/>
            <person name="Sha Y."/>
            <person name="Zhang B."/>
            <person name="Wu H."/>
            <person name="Tang D."/>
            <person name="Shen Q."/>
            <person name="Xue P."/>
            <person name="Zou S."/>
            <person name="Wang X."/>
            <person name="Liu X."/>
            <person name="Wang F."/>
            <person name="Yang Y."/>
            <person name="An X."/>
            <person name="Dong Z."/>
            <person name="Zhang K."/>
            <person name="Zhang X."/>
            <person name="Luo M.C."/>
            <person name="Dvorak J."/>
            <person name="Tong Y."/>
            <person name="Wang J."/>
            <person name="Yang H."/>
            <person name="Li Z."/>
            <person name="Wang D."/>
            <person name="Zhang A."/>
            <person name="Wang J."/>
        </authorList>
    </citation>
    <scope>NUCLEOTIDE SEQUENCE</scope>
    <source>
        <strain evidence="2">cv. G1812</strain>
    </source>
</reference>
<dbReference type="EnsemblPlants" id="TuG1812G0300004321.01.T01">
    <property type="protein sequence ID" value="TuG1812G0300004321.01.T01.cds442501"/>
    <property type="gene ID" value="TuG1812G0300004321.01"/>
</dbReference>
<name>A0A8R7PWX7_TRIUA</name>
<evidence type="ECO:0000313" key="2">
    <source>
        <dbReference type="Proteomes" id="UP000015106"/>
    </source>
</evidence>
<dbReference type="Proteomes" id="UP000015106">
    <property type="component" value="Chromosome 3"/>
</dbReference>